<feature type="region of interest" description="Disordered" evidence="1">
    <location>
        <begin position="298"/>
        <end position="326"/>
    </location>
</feature>
<protein>
    <recommendedName>
        <fullName evidence="3">PGG domain-containing protein</fullName>
    </recommendedName>
</protein>
<comment type="caution">
    <text evidence="4">The sequence shown here is derived from an EMBL/GenBank/DDBJ whole genome shotgun (WGS) entry which is preliminary data.</text>
</comment>
<feature type="transmembrane region" description="Helical" evidence="2">
    <location>
        <begin position="147"/>
        <end position="165"/>
    </location>
</feature>
<evidence type="ECO:0000256" key="2">
    <source>
        <dbReference type="SAM" id="Phobius"/>
    </source>
</evidence>
<organism evidence="4 5">
    <name type="scientific">Dichanthelium oligosanthes</name>
    <dbReference type="NCBI Taxonomy" id="888268"/>
    <lineage>
        <taxon>Eukaryota</taxon>
        <taxon>Viridiplantae</taxon>
        <taxon>Streptophyta</taxon>
        <taxon>Embryophyta</taxon>
        <taxon>Tracheophyta</taxon>
        <taxon>Spermatophyta</taxon>
        <taxon>Magnoliopsida</taxon>
        <taxon>Liliopsida</taxon>
        <taxon>Poales</taxon>
        <taxon>Poaceae</taxon>
        <taxon>PACMAD clade</taxon>
        <taxon>Panicoideae</taxon>
        <taxon>Panicodae</taxon>
        <taxon>Paniceae</taxon>
        <taxon>Dichantheliinae</taxon>
        <taxon>Dichanthelium</taxon>
    </lineage>
</organism>
<dbReference type="OrthoDB" id="681126at2759"/>
<evidence type="ECO:0000256" key="1">
    <source>
        <dbReference type="SAM" id="MobiDB-lite"/>
    </source>
</evidence>
<keyword evidence="2" id="KW-1133">Transmembrane helix</keyword>
<dbReference type="STRING" id="888268.A0A1E5UZA9"/>
<dbReference type="Proteomes" id="UP000095767">
    <property type="component" value="Unassembled WGS sequence"/>
</dbReference>
<evidence type="ECO:0000259" key="3">
    <source>
        <dbReference type="Pfam" id="PF13962"/>
    </source>
</evidence>
<feature type="region of interest" description="Disordered" evidence="1">
    <location>
        <begin position="180"/>
        <end position="273"/>
    </location>
</feature>
<evidence type="ECO:0000313" key="4">
    <source>
        <dbReference type="EMBL" id="OEL18211.1"/>
    </source>
</evidence>
<dbReference type="InterPro" id="IPR026961">
    <property type="entry name" value="PGG_dom"/>
</dbReference>
<dbReference type="PANTHER" id="PTHR24177:SF465">
    <property type="entry name" value="OS06G0294400 PROTEIN"/>
    <property type="match status" value="1"/>
</dbReference>
<keyword evidence="5" id="KW-1185">Reference proteome</keyword>
<feature type="transmembrane region" description="Helical" evidence="2">
    <location>
        <begin position="70"/>
        <end position="95"/>
    </location>
</feature>
<dbReference type="PANTHER" id="PTHR24177">
    <property type="entry name" value="CASKIN"/>
    <property type="match status" value="1"/>
</dbReference>
<evidence type="ECO:0000313" key="5">
    <source>
        <dbReference type="Proteomes" id="UP000095767"/>
    </source>
</evidence>
<dbReference type="Pfam" id="PF13962">
    <property type="entry name" value="PGG"/>
    <property type="match status" value="1"/>
</dbReference>
<keyword evidence="2" id="KW-0812">Transmembrane</keyword>
<proteinExistence type="predicted"/>
<gene>
    <name evidence="4" type="ORF">BAE44_0020770</name>
</gene>
<sequence>MEPGKKDPSNDSPLEYHLQKYLLLLATLVAAVTYAAAFNPPGGVWQDTNQGYLAGEPIIRDTDYHRYLIFYSYCNATAFASSIVLIILILILAIMHEKQISYANQDGKNQLWILVRPLQLVMVFDLLEDNRRQGDNDMVVQERRKRLLLFAVLGTTLTYQVGLTLPSRFRVEVDEFGNGAGVRTLDGDAGGGSSLASQREGERTHAVTATPEVVEEEEDDEEDPQTLVRHPRQPSGKILSQGTSMAKRDVEEEAAIAPPPPKRSRSTAECRVSHRPSIVLSDSEETVSNQEILADVPAVGTGEEEDDAVVDLDPPTPEKPLPVVMPETAPETTTDVMEETPIIATAEGVAASASIT</sequence>
<reference evidence="4 5" key="1">
    <citation type="submission" date="2016-09" db="EMBL/GenBank/DDBJ databases">
        <title>The draft genome of Dichanthelium oligosanthes: A C3 panicoid grass species.</title>
        <authorList>
            <person name="Studer A.J."/>
            <person name="Schnable J.C."/>
            <person name="Brutnell T.P."/>
        </authorList>
    </citation>
    <scope>NUCLEOTIDE SEQUENCE [LARGE SCALE GENOMIC DNA]</scope>
    <source>
        <strain evidence="5">cv. Kellogg 1175</strain>
        <tissue evidence="4">Leaf</tissue>
    </source>
</reference>
<feature type="domain" description="PGG" evidence="3">
    <location>
        <begin position="18"/>
        <end position="100"/>
    </location>
</feature>
<accession>A0A1E5UZA9</accession>
<feature type="compositionally biased region" description="Acidic residues" evidence="1">
    <location>
        <begin position="213"/>
        <end position="224"/>
    </location>
</feature>
<feature type="transmembrane region" description="Helical" evidence="2">
    <location>
        <begin position="21"/>
        <end position="38"/>
    </location>
</feature>
<dbReference type="EMBL" id="LWDX02057340">
    <property type="protein sequence ID" value="OEL18211.1"/>
    <property type="molecule type" value="Genomic_DNA"/>
</dbReference>
<dbReference type="GO" id="GO:0016020">
    <property type="term" value="C:membrane"/>
    <property type="evidence" value="ECO:0007669"/>
    <property type="project" value="TreeGrafter"/>
</dbReference>
<name>A0A1E5UZA9_9POAL</name>
<keyword evidence="2" id="KW-0472">Membrane</keyword>
<dbReference type="AlphaFoldDB" id="A0A1E5UZA9"/>